<proteinExistence type="predicted"/>
<feature type="compositionally biased region" description="Polar residues" evidence="1">
    <location>
        <begin position="8"/>
        <end position="24"/>
    </location>
</feature>
<feature type="compositionally biased region" description="Basic and acidic residues" evidence="1">
    <location>
        <begin position="109"/>
        <end position="129"/>
    </location>
</feature>
<feature type="compositionally biased region" description="Pro residues" evidence="1">
    <location>
        <begin position="150"/>
        <end position="165"/>
    </location>
</feature>
<name>A0A0C9TDV9_PAXIN</name>
<evidence type="ECO:0000313" key="3">
    <source>
        <dbReference type="Proteomes" id="UP000053647"/>
    </source>
</evidence>
<protein>
    <submittedName>
        <fullName evidence="2">Uncharacterized protein</fullName>
    </submittedName>
</protein>
<sequence>MPQHLETTRQTAYNEAADTSNPNMMSAGPTEPAGMSNEPRNESNKGEKGGEKDEKGVWASGIEDPSSNDDSGDEEVCHAYIIPNTTLPPPYHALPTPDERRQPPNMLLEGEKNGDEEGQETRKGTREVEETTNIDEDGQYMSNEAEDLPPEPPPPTPHLPTPEPPQLDTAGLVTLQRA</sequence>
<accession>A0A0C9TDV9</accession>
<evidence type="ECO:0000313" key="2">
    <source>
        <dbReference type="EMBL" id="KIJ09143.1"/>
    </source>
</evidence>
<dbReference type="OrthoDB" id="10424886at2759"/>
<evidence type="ECO:0000256" key="1">
    <source>
        <dbReference type="SAM" id="MobiDB-lite"/>
    </source>
</evidence>
<dbReference type="AlphaFoldDB" id="A0A0C9TDV9"/>
<dbReference type="EMBL" id="KN819500">
    <property type="protein sequence ID" value="KIJ09143.1"/>
    <property type="molecule type" value="Genomic_DNA"/>
</dbReference>
<keyword evidence="3" id="KW-1185">Reference proteome</keyword>
<feature type="compositionally biased region" description="Acidic residues" evidence="1">
    <location>
        <begin position="130"/>
        <end position="149"/>
    </location>
</feature>
<dbReference type="HOGENOM" id="CLU_1511067_0_0_1"/>
<dbReference type="Proteomes" id="UP000053647">
    <property type="component" value="Unassembled WGS sequence"/>
</dbReference>
<organism evidence="2 3">
    <name type="scientific">Paxillus involutus ATCC 200175</name>
    <dbReference type="NCBI Taxonomy" id="664439"/>
    <lineage>
        <taxon>Eukaryota</taxon>
        <taxon>Fungi</taxon>
        <taxon>Dikarya</taxon>
        <taxon>Basidiomycota</taxon>
        <taxon>Agaricomycotina</taxon>
        <taxon>Agaricomycetes</taxon>
        <taxon>Agaricomycetidae</taxon>
        <taxon>Boletales</taxon>
        <taxon>Paxilineae</taxon>
        <taxon>Paxillaceae</taxon>
        <taxon>Paxillus</taxon>
    </lineage>
</organism>
<feature type="region of interest" description="Disordered" evidence="1">
    <location>
        <begin position="1"/>
        <end position="178"/>
    </location>
</feature>
<gene>
    <name evidence="2" type="ORF">PAXINDRAFT_17768</name>
</gene>
<reference evidence="2 3" key="1">
    <citation type="submission" date="2014-06" db="EMBL/GenBank/DDBJ databases">
        <authorList>
            <consortium name="DOE Joint Genome Institute"/>
            <person name="Kuo A."/>
            <person name="Kohler A."/>
            <person name="Nagy L.G."/>
            <person name="Floudas D."/>
            <person name="Copeland A."/>
            <person name="Barry K.W."/>
            <person name="Cichocki N."/>
            <person name="Veneault-Fourrey C."/>
            <person name="LaButti K."/>
            <person name="Lindquist E.A."/>
            <person name="Lipzen A."/>
            <person name="Lundell T."/>
            <person name="Morin E."/>
            <person name="Murat C."/>
            <person name="Sun H."/>
            <person name="Tunlid A."/>
            <person name="Henrissat B."/>
            <person name="Grigoriev I.V."/>
            <person name="Hibbett D.S."/>
            <person name="Martin F."/>
            <person name="Nordberg H.P."/>
            <person name="Cantor M.N."/>
            <person name="Hua S.X."/>
        </authorList>
    </citation>
    <scope>NUCLEOTIDE SEQUENCE [LARGE SCALE GENOMIC DNA]</scope>
    <source>
        <strain evidence="2 3">ATCC 200175</strain>
    </source>
</reference>
<reference evidence="3" key="2">
    <citation type="submission" date="2015-01" db="EMBL/GenBank/DDBJ databases">
        <title>Evolutionary Origins and Diversification of the Mycorrhizal Mutualists.</title>
        <authorList>
            <consortium name="DOE Joint Genome Institute"/>
            <consortium name="Mycorrhizal Genomics Consortium"/>
            <person name="Kohler A."/>
            <person name="Kuo A."/>
            <person name="Nagy L.G."/>
            <person name="Floudas D."/>
            <person name="Copeland A."/>
            <person name="Barry K.W."/>
            <person name="Cichocki N."/>
            <person name="Veneault-Fourrey C."/>
            <person name="LaButti K."/>
            <person name="Lindquist E.A."/>
            <person name="Lipzen A."/>
            <person name="Lundell T."/>
            <person name="Morin E."/>
            <person name="Murat C."/>
            <person name="Riley R."/>
            <person name="Ohm R."/>
            <person name="Sun H."/>
            <person name="Tunlid A."/>
            <person name="Henrissat B."/>
            <person name="Grigoriev I.V."/>
            <person name="Hibbett D.S."/>
            <person name="Martin F."/>
        </authorList>
    </citation>
    <scope>NUCLEOTIDE SEQUENCE [LARGE SCALE GENOMIC DNA]</scope>
    <source>
        <strain evidence="3">ATCC 200175</strain>
    </source>
</reference>
<feature type="compositionally biased region" description="Basic and acidic residues" evidence="1">
    <location>
        <begin position="39"/>
        <end position="56"/>
    </location>
</feature>